<accession>A0A0M8ZU27</accession>
<dbReference type="OrthoDB" id="6575720at2759"/>
<sequence length="237" mass="26558">MEKILRVSFCVSTIVIYASGLPQEDDGVLDKIKTGLEYATNYLETARNIADLVAKSLDGKQKERRGENDETREKGNFGPSNVVSAFFRLFGLDSQKVTAIAVNSVIFLAQMISSLFNLKAPKGDTARNLEDEADTSYWNPAKLITESKSEKIQDLIEQAYDENLPNRLIERIDGTDSACTRLLVCKITPVITAAQSFLKNEDRVKPRRLTAWFPSRDEFEENSDGCENTHTDCSLFS</sequence>
<gene>
    <name evidence="1" type="ORF">WN51_04193</name>
</gene>
<keyword evidence="2" id="KW-1185">Reference proteome</keyword>
<dbReference type="EMBL" id="KQ435845">
    <property type="protein sequence ID" value="KOX71170.1"/>
    <property type="molecule type" value="Genomic_DNA"/>
</dbReference>
<reference evidence="1 2" key="1">
    <citation type="submission" date="2015-07" db="EMBL/GenBank/DDBJ databases">
        <title>The genome of Melipona quadrifasciata.</title>
        <authorList>
            <person name="Pan H."/>
            <person name="Kapheim K."/>
        </authorList>
    </citation>
    <scope>NUCLEOTIDE SEQUENCE [LARGE SCALE GENOMIC DNA]</scope>
    <source>
        <strain evidence="1">0111107301</strain>
        <tissue evidence="1">Whole body</tissue>
    </source>
</reference>
<evidence type="ECO:0000313" key="2">
    <source>
        <dbReference type="Proteomes" id="UP000053105"/>
    </source>
</evidence>
<dbReference type="Proteomes" id="UP000053105">
    <property type="component" value="Unassembled WGS sequence"/>
</dbReference>
<proteinExistence type="predicted"/>
<protein>
    <submittedName>
        <fullName evidence="1">Uncharacterized protein</fullName>
    </submittedName>
</protein>
<name>A0A0M8ZU27_9HYME</name>
<evidence type="ECO:0000313" key="1">
    <source>
        <dbReference type="EMBL" id="KOX71170.1"/>
    </source>
</evidence>
<organism evidence="1 2">
    <name type="scientific">Melipona quadrifasciata</name>
    <dbReference type="NCBI Taxonomy" id="166423"/>
    <lineage>
        <taxon>Eukaryota</taxon>
        <taxon>Metazoa</taxon>
        <taxon>Ecdysozoa</taxon>
        <taxon>Arthropoda</taxon>
        <taxon>Hexapoda</taxon>
        <taxon>Insecta</taxon>
        <taxon>Pterygota</taxon>
        <taxon>Neoptera</taxon>
        <taxon>Endopterygota</taxon>
        <taxon>Hymenoptera</taxon>
        <taxon>Apocrita</taxon>
        <taxon>Aculeata</taxon>
        <taxon>Apoidea</taxon>
        <taxon>Anthophila</taxon>
        <taxon>Apidae</taxon>
        <taxon>Melipona</taxon>
    </lineage>
</organism>
<dbReference type="AlphaFoldDB" id="A0A0M8ZU27"/>